<keyword evidence="1" id="KW-0472">Membrane</keyword>
<proteinExistence type="predicted"/>
<feature type="transmembrane region" description="Helical" evidence="1">
    <location>
        <begin position="508"/>
        <end position="534"/>
    </location>
</feature>
<feature type="transmembrane region" description="Helical" evidence="1">
    <location>
        <begin position="33"/>
        <end position="52"/>
    </location>
</feature>
<keyword evidence="1" id="KW-0812">Transmembrane</keyword>
<evidence type="ECO:0000313" key="3">
    <source>
        <dbReference type="Proteomes" id="UP000663297"/>
    </source>
</evidence>
<keyword evidence="1" id="KW-1133">Transmembrane helix</keyword>
<protein>
    <submittedName>
        <fullName evidence="2">Uncharacterized protein</fullName>
    </submittedName>
</protein>
<evidence type="ECO:0000313" key="2">
    <source>
        <dbReference type="EMBL" id="QPC57842.1"/>
    </source>
</evidence>
<reference evidence="2" key="1">
    <citation type="submission" date="2020-11" db="EMBL/GenBank/DDBJ databases">
        <title>The chromosome-scale genome resource for two endophytic Fusarium species: F. culmorum and F. pseudograminearum.</title>
        <authorList>
            <person name="Yuan Z."/>
        </authorList>
    </citation>
    <scope>NUCLEOTIDE SEQUENCE</scope>
    <source>
        <strain evidence="2">Class2-1B</strain>
    </source>
</reference>
<accession>A0A7S8CWV8</accession>
<organism evidence="2 3">
    <name type="scientific">Fusarium culmorum</name>
    <dbReference type="NCBI Taxonomy" id="5516"/>
    <lineage>
        <taxon>Eukaryota</taxon>
        <taxon>Fungi</taxon>
        <taxon>Dikarya</taxon>
        <taxon>Ascomycota</taxon>
        <taxon>Pezizomycotina</taxon>
        <taxon>Sordariomycetes</taxon>
        <taxon>Hypocreomycetidae</taxon>
        <taxon>Hypocreales</taxon>
        <taxon>Nectriaceae</taxon>
        <taxon>Fusarium</taxon>
    </lineage>
</organism>
<dbReference type="EMBL" id="CP064747">
    <property type="protein sequence ID" value="QPC57842.1"/>
    <property type="molecule type" value="Genomic_DNA"/>
</dbReference>
<gene>
    <name evidence="2" type="ORF">HYE67_000073</name>
</gene>
<dbReference type="AlphaFoldDB" id="A0A7S8CWV8"/>
<dbReference type="Proteomes" id="UP000663297">
    <property type="component" value="Chromosome 1"/>
</dbReference>
<sequence length="565" mass="62693">MRNCDSPSAAILSLLTAIFSWDKQRPWGIRLTFSLALLSLAALLFPLAAVIVPPQVVTKVTDDIVVLSKEQSCGFRTEVASEGNLVGRASSVFARDLEETTTARTYARDWYNDGQGNNAIFKVRLQKGLAVESLPYTENTSVECPFADEFCKTGSNGAISFDTGLLDSHVHLGINAPNDERVQYRWRSTCTPIQMNGHQPSLFKIISNATGNVTDMWTVGTLAEVHFGPCGGNSYTLRTRRMIDSANINAHFEIQTALAAPSNLSRYYTRWDPIDAFSLPYADLSLVQIGKAAAAFSAPVSDPVFQANGTNYPPISSGLGDTSKMWAPDTEFAFIICADEHQFCNPRSGKCTEMDGVQTNLSTIMEPFLGNNDQAETAQQATAMRLGFYAQTHFLEHSVKSIGNKALILEGLLRPGMPLLEPIPDNHWCSEVRLWFETGLAKFQFQVMEFTNLKITPRDKAAYDFKSASTLPSVYLKDSQLDTKKMGQALDAQCQRQRVRSSGQLQNFSVFGTFFIVGASILFWPVSLLAAPLWGWIRRDKQKSWASDELLSLWQDASKHRLEEQ</sequence>
<name>A0A7S8CWV8_FUSCU</name>
<evidence type="ECO:0000256" key="1">
    <source>
        <dbReference type="SAM" id="Phobius"/>
    </source>
</evidence>